<evidence type="ECO:0000256" key="1">
    <source>
        <dbReference type="ARBA" id="ARBA00003195"/>
    </source>
</evidence>
<dbReference type="InterPro" id="IPR002155">
    <property type="entry name" value="Thiolase"/>
</dbReference>
<evidence type="ECO:0000256" key="23">
    <source>
        <dbReference type="ARBA" id="ARBA00023242"/>
    </source>
</evidence>
<evidence type="ECO:0000256" key="17">
    <source>
        <dbReference type="ARBA" id="ARBA00022982"/>
    </source>
</evidence>
<evidence type="ECO:0000256" key="13">
    <source>
        <dbReference type="ARBA" id="ARBA00022705"/>
    </source>
</evidence>
<gene>
    <name evidence="31" type="ORF">GEV33_011789</name>
</gene>
<keyword evidence="22" id="KW-0472">Membrane</keyword>
<keyword evidence="19" id="KW-0443">Lipid metabolism</keyword>
<dbReference type="InterPro" id="IPR020617">
    <property type="entry name" value="Thiolase_C"/>
</dbReference>
<comment type="similarity">
    <text evidence="5">Belongs to the eukaryotic ribosomal protein eS25 family.</text>
</comment>
<keyword evidence="32" id="KW-1185">Reference proteome</keyword>
<evidence type="ECO:0000313" key="32">
    <source>
        <dbReference type="Proteomes" id="UP000719412"/>
    </source>
</evidence>
<dbReference type="Pfam" id="PF03297">
    <property type="entry name" value="Ribosomal_S25"/>
    <property type="match status" value="1"/>
</dbReference>
<evidence type="ECO:0000313" key="31">
    <source>
        <dbReference type="EMBL" id="KAH0811001.1"/>
    </source>
</evidence>
<dbReference type="GO" id="GO:0006974">
    <property type="term" value="P:DNA damage response"/>
    <property type="evidence" value="ECO:0007669"/>
    <property type="project" value="UniProtKB-ARBA"/>
</dbReference>
<dbReference type="GO" id="GO:0030337">
    <property type="term" value="F:DNA polymerase processivity factor activity"/>
    <property type="evidence" value="ECO:0007669"/>
    <property type="project" value="InterPro"/>
</dbReference>
<keyword evidence="11" id="KW-0808">Transferase</keyword>
<evidence type="ECO:0000256" key="19">
    <source>
        <dbReference type="ARBA" id="ARBA00023098"/>
    </source>
</evidence>
<feature type="domain" description="K Homology" evidence="30">
    <location>
        <begin position="100"/>
        <end position="198"/>
    </location>
</feature>
<dbReference type="InterPro" id="IPR020613">
    <property type="entry name" value="Thiolase_CS"/>
</dbReference>
<dbReference type="SUPFAM" id="SSF54791">
    <property type="entry name" value="Eukaryotic type KH-domain (KH-domain type I)"/>
    <property type="match status" value="1"/>
</dbReference>
<keyword evidence="21" id="KW-0496">Mitochondrion</keyword>
<name>A0A8J6HB18_TENMO</name>
<dbReference type="Gene3D" id="3.70.10.10">
    <property type="match status" value="1"/>
</dbReference>
<comment type="function">
    <text evidence="26">This protein is an auxiliary protein of DNA polymerase delta and is involved in the control of eukaryotic DNA replication by increasing the polymerase's processivity during elongation of the leading strand.</text>
</comment>
<evidence type="ECO:0000256" key="7">
    <source>
        <dbReference type="ARBA" id="ARBA00010982"/>
    </source>
</evidence>
<dbReference type="Pfam" id="PF08122">
    <property type="entry name" value="NDUF_B12"/>
    <property type="match status" value="1"/>
</dbReference>
<evidence type="ECO:0000256" key="4">
    <source>
        <dbReference type="ARBA" id="ARBA00005667"/>
    </source>
</evidence>
<dbReference type="PRINTS" id="PR00339">
    <property type="entry name" value="PCNACYCLIN"/>
</dbReference>
<dbReference type="GO" id="GO:0005743">
    <property type="term" value="C:mitochondrial inner membrane"/>
    <property type="evidence" value="ECO:0007669"/>
    <property type="project" value="UniProtKB-SubCell"/>
</dbReference>
<keyword evidence="16" id="KW-0689">Ribosomal protein</keyword>
<dbReference type="InterPro" id="IPR004977">
    <property type="entry name" value="Ribosomal_eS25"/>
</dbReference>
<comment type="similarity">
    <text evidence="7">Belongs to the thiolase-like superfamily. Thiolase family.</text>
</comment>
<feature type="region of interest" description="Disordered" evidence="29">
    <location>
        <begin position="1209"/>
        <end position="1243"/>
    </location>
</feature>
<feature type="coiled-coil region" evidence="28">
    <location>
        <begin position="1319"/>
        <end position="1375"/>
    </location>
</feature>
<evidence type="ECO:0000256" key="12">
    <source>
        <dbReference type="ARBA" id="ARBA00022692"/>
    </source>
</evidence>
<dbReference type="GO" id="GO:0006635">
    <property type="term" value="P:fatty acid beta-oxidation"/>
    <property type="evidence" value="ECO:0007669"/>
    <property type="project" value="TreeGrafter"/>
</dbReference>
<dbReference type="InterPro" id="IPR020616">
    <property type="entry name" value="Thiolase_N"/>
</dbReference>
<comment type="caution">
    <text evidence="31">The sequence shown here is derived from an EMBL/GenBank/DDBJ whole genome shotgun (WGS) entry which is preliminary data.</text>
</comment>
<evidence type="ECO:0000256" key="24">
    <source>
        <dbReference type="ARBA" id="ARBA00023274"/>
    </source>
</evidence>
<dbReference type="PROSITE" id="PS00098">
    <property type="entry name" value="THIOLASE_1"/>
    <property type="match status" value="1"/>
</dbReference>
<dbReference type="FunFam" id="3.70.10.10:FF:000001">
    <property type="entry name" value="Proliferating cell nuclear antigen"/>
    <property type="match status" value="1"/>
</dbReference>
<dbReference type="Gene3D" id="3.30.63.20">
    <property type="match status" value="1"/>
</dbReference>
<dbReference type="Gene3D" id="3.40.47.10">
    <property type="match status" value="1"/>
</dbReference>
<dbReference type="InterPro" id="IPR022648">
    <property type="entry name" value="Pr_cel_nuc_antig_N"/>
</dbReference>
<evidence type="ECO:0000256" key="9">
    <source>
        <dbReference type="ARBA" id="ARBA00022490"/>
    </source>
</evidence>
<dbReference type="GO" id="GO:0003682">
    <property type="term" value="F:chromatin binding"/>
    <property type="evidence" value="ECO:0007669"/>
    <property type="project" value="UniProtKB-ARBA"/>
</dbReference>
<evidence type="ECO:0000256" key="28">
    <source>
        <dbReference type="SAM" id="Coils"/>
    </source>
</evidence>
<feature type="compositionally biased region" description="Basic residues" evidence="29">
    <location>
        <begin position="1234"/>
        <end position="1243"/>
    </location>
</feature>
<evidence type="ECO:0000256" key="27">
    <source>
        <dbReference type="RuleBase" id="RU003671"/>
    </source>
</evidence>
<reference evidence="31" key="2">
    <citation type="submission" date="2021-08" db="EMBL/GenBank/DDBJ databases">
        <authorList>
            <person name="Eriksson T."/>
        </authorList>
    </citation>
    <scope>NUCLEOTIDE SEQUENCE</scope>
    <source>
        <strain evidence="31">Stoneville</strain>
        <tissue evidence="31">Whole head</tissue>
    </source>
</reference>
<keyword evidence="8" id="KW-0813">Transport</keyword>
<evidence type="ECO:0000256" key="20">
    <source>
        <dbReference type="ARBA" id="ARBA00023125"/>
    </source>
</evidence>
<dbReference type="InterPro" id="IPR022649">
    <property type="entry name" value="Pr_cel_nuc_antig_C"/>
</dbReference>
<dbReference type="SUPFAM" id="SSF53901">
    <property type="entry name" value="Thiolase-like"/>
    <property type="match status" value="2"/>
</dbReference>
<proteinExistence type="inferred from homology"/>
<keyword evidence="13 27" id="KW-0235">DNA replication</keyword>
<dbReference type="CDD" id="cd00751">
    <property type="entry name" value="thiolase"/>
    <property type="match status" value="1"/>
</dbReference>
<evidence type="ECO:0000256" key="8">
    <source>
        <dbReference type="ARBA" id="ARBA00022448"/>
    </source>
</evidence>
<evidence type="ECO:0000256" key="6">
    <source>
        <dbReference type="ARBA" id="ARBA00010462"/>
    </source>
</evidence>
<comment type="function">
    <text evidence="1">Accessory subunit of the mitochondrial membrane respiratory chain NADH dehydrogenase (Complex I), that is believed not to be involved in catalysis. Complex I functions in the transfer of electrons from NADH to the respiratory chain. The immediate electron acceptor for the enzyme is believed to be ubiquinone.</text>
</comment>
<dbReference type="GO" id="GO:0003677">
    <property type="term" value="F:DNA binding"/>
    <property type="evidence" value="ECO:0007669"/>
    <property type="project" value="UniProtKB-KW"/>
</dbReference>
<comment type="subcellular location">
    <subcellularLocation>
        <location evidence="3">Mitochondrion inner membrane</location>
        <topology evidence="3">Single-pass membrane protein</topology>
        <orientation evidence="3">Matrix side</orientation>
    </subcellularLocation>
    <subcellularLocation>
        <location evidence="2 26">Nucleus</location>
    </subcellularLocation>
</comment>
<dbReference type="PROSITE" id="PS01251">
    <property type="entry name" value="PCNA_1"/>
    <property type="match status" value="1"/>
</dbReference>
<keyword evidence="23 26" id="KW-0539">Nucleus</keyword>
<evidence type="ECO:0000256" key="26">
    <source>
        <dbReference type="RuleBase" id="RU000641"/>
    </source>
</evidence>
<dbReference type="PANTHER" id="PTHR18919:SF153">
    <property type="entry name" value="TRIFUNCTIONAL ENZYME SUBUNIT BETA, MITOCHONDRIAL"/>
    <property type="match status" value="1"/>
</dbReference>
<evidence type="ECO:0000256" key="5">
    <source>
        <dbReference type="ARBA" id="ARBA00009106"/>
    </source>
</evidence>
<evidence type="ECO:0000256" key="16">
    <source>
        <dbReference type="ARBA" id="ARBA00022980"/>
    </source>
</evidence>
<keyword evidence="14" id="KW-0999">Mitochondrion inner membrane</keyword>
<dbReference type="Pfam" id="PF00108">
    <property type="entry name" value="Thiolase_N"/>
    <property type="match status" value="1"/>
</dbReference>
<dbReference type="CDD" id="cd22384">
    <property type="entry name" value="KH-I_KHDRBS"/>
    <property type="match status" value="1"/>
</dbReference>
<dbReference type="GO" id="GO:0003723">
    <property type="term" value="F:RNA binding"/>
    <property type="evidence" value="ECO:0007669"/>
    <property type="project" value="InterPro"/>
</dbReference>
<dbReference type="Pfam" id="PF02803">
    <property type="entry name" value="Thiolase_C"/>
    <property type="match status" value="1"/>
</dbReference>
<dbReference type="SMART" id="SM00322">
    <property type="entry name" value="KH"/>
    <property type="match status" value="1"/>
</dbReference>
<dbReference type="SUPFAM" id="SSF55979">
    <property type="entry name" value="DNA clamp"/>
    <property type="match status" value="2"/>
</dbReference>
<keyword evidence="28" id="KW-0175">Coiled coil</keyword>
<dbReference type="InterPro" id="IPR055256">
    <property type="entry name" value="KH_1_KHDC4/BBP-like"/>
</dbReference>
<dbReference type="GO" id="GO:0042542">
    <property type="term" value="P:response to hydrogen peroxide"/>
    <property type="evidence" value="ECO:0007669"/>
    <property type="project" value="UniProtKB-ARBA"/>
</dbReference>
<dbReference type="EMBL" id="JABDTM020027118">
    <property type="protein sequence ID" value="KAH0811001.1"/>
    <property type="molecule type" value="Genomic_DNA"/>
</dbReference>
<accession>A0A8J6HB18</accession>
<organism evidence="31 32">
    <name type="scientific">Tenebrio molitor</name>
    <name type="common">Yellow mealworm beetle</name>
    <dbReference type="NCBI Taxonomy" id="7067"/>
    <lineage>
        <taxon>Eukaryota</taxon>
        <taxon>Metazoa</taxon>
        <taxon>Ecdysozoa</taxon>
        <taxon>Arthropoda</taxon>
        <taxon>Hexapoda</taxon>
        <taxon>Insecta</taxon>
        <taxon>Pterygota</taxon>
        <taxon>Neoptera</taxon>
        <taxon>Endopterygota</taxon>
        <taxon>Coleoptera</taxon>
        <taxon>Polyphaga</taxon>
        <taxon>Cucujiformia</taxon>
        <taxon>Tenebrionidae</taxon>
        <taxon>Tenebrio</taxon>
    </lineage>
</organism>
<evidence type="ECO:0000256" key="14">
    <source>
        <dbReference type="ARBA" id="ARBA00022792"/>
    </source>
</evidence>
<keyword evidence="18" id="KW-1133">Transmembrane helix</keyword>
<dbReference type="GO" id="GO:0006275">
    <property type="term" value="P:regulation of DNA replication"/>
    <property type="evidence" value="ECO:0007669"/>
    <property type="project" value="InterPro"/>
</dbReference>
<evidence type="ECO:0000256" key="25">
    <source>
        <dbReference type="ARBA" id="ARBA00023315"/>
    </source>
</evidence>
<dbReference type="GO" id="GO:1990904">
    <property type="term" value="C:ribonucleoprotein complex"/>
    <property type="evidence" value="ECO:0007669"/>
    <property type="project" value="UniProtKB-KW"/>
</dbReference>
<dbReference type="InterPro" id="IPR012576">
    <property type="entry name" value="NDUFB3"/>
</dbReference>
<feature type="compositionally biased region" description="Polar residues" evidence="29">
    <location>
        <begin position="1485"/>
        <end position="1494"/>
    </location>
</feature>
<evidence type="ECO:0000256" key="21">
    <source>
        <dbReference type="ARBA" id="ARBA00023128"/>
    </source>
</evidence>
<dbReference type="InterPro" id="IPR046938">
    <property type="entry name" value="DNA_clamp_sf"/>
</dbReference>
<dbReference type="Gene3D" id="3.30.1370.10">
    <property type="entry name" value="K Homology domain, type 1"/>
    <property type="match status" value="1"/>
</dbReference>
<sequence length="1494" mass="166537">MADKYDSNGDYGTYADNFKRKSIVDKLNEAGDGENDESNPAAQKAGEYVRELLAEKLTIDQNKQPNACRLIDQEIAKVQAIGKIPPKDVKYVDIYREKPIKVTVKVLVPVREHPKFNFVGKLLGPKGNSMKRLQEETMCKMAVLGKGSMKDRQKEDELRNSLDPKYAHLSDDLHVEISALGPPAEAHARIAFALAEVRKYLIPDNNDNIRQEQMREMEIMTSSDIPIEEPRSSRRAPGIIRAAIPRPPVAMRTATRTPVVTPRVMPAKTKIMSILDRARIAMEESYGFEDSYEPTEVYEPYTSSAVSHSRSYSTHHYEPDYEPEYYRESSSSYDGVRAFSVGTQLNNKKTVTDKTGKNIVLVDGVRTPFLMSGTDYAKLMPHDLAKQALASILKKTGVPKEVIDYVIYGTVIQEVKTANVAREAALAAGYSDKTPAHTVTMACISSNVAMTTAIGLIASGAFEVIVAGGVEFMSDIPIRHNRKMRSLMLKANKAKTLQQKLGLLASIRPDYFMPELPAVAEFSSGETMGHSADRLAAAFGASRKEQDEFALRSHTLAQQAFDKGYFTDLVPIKIPGVEKVIDRDNGIRVSTPEQLAKLKPAFIKPHGTVTAANASYLTDGASAAIITTEAKAKALGLKPKAYLRNFAYVSQDPIDQLLLGPAYGTPIVLDKSGLTVKDIDVWEFHEAFAGQILANFKAMDSEWFAQKYMNRASKVGVPDINKFNNWGGSLSIGHPFAATGIRLAMHTANRLVRENGQLGLVAACAAGGQRMGGHGHEPYTIPCYKIYKVEDAPELVATRDALAARGLKDPWLRNEVWRFDRRMWGTEGSRAKALLLRGFRTGFAAFLVTIAGTAIYDKLPDCRQCTVNWMKSYIIDGVNILISIGGTVRSMTFEWTVQNFILLRLALQLIDDDLTTCSSNYRHRIVHICTVTSLWQINAQHGIWVSGSPVDVHSYLVKQSSLESFNKQENFFNLIITKSGILSETVKMFEARLVSSGTFKKILDAIKDLLNEASFDCSESGIQLQAMDNSHVSLVSLMLRSDGFDKYRCDRSLTMGMNLANMAKIFKCANNDDTVTIKAQDDADIVTFMFEAKKQEKISDYEMKLMNLDQEHLGIPETDFSCVIRMPSPEFARICRDLSQFGESIVISCTKEGVKFSTGGDIGSANVKLAQTNNFDKEEESVTIEMQEPVTLTFALRCQLIRVYFHQPPKKDSKSSAKQPQKTQKKKEGSGGGKAKKKKWSKGKVRDKLNNQVLFDKATYDKLYKEVPSYKLITPSIVSERLKVRGSLARRALIELQQKELVEKHQTLEKDKMDSDRFSMEVELKLQEVLEKKKTQEQQQVKEFRRVLKEKKLCIQQLSEQIASLTKGREIATQEVDIPTRSVFKDPLPVRQRETVSDSESTDSSSEEEDLIPVVTPRSPEPSTSTAAKAILEDDPLQACTLPKRKKHEEPTSNVVKASSSKSSKAESKKPEESTKESESVAIDLSTQQLLDML</sequence>
<dbReference type="CDD" id="cd00577">
    <property type="entry name" value="PCNA"/>
    <property type="match status" value="1"/>
</dbReference>
<dbReference type="InterPro" id="IPR022659">
    <property type="entry name" value="Pr_cel_nuc_antig_CS"/>
</dbReference>
<protein>
    <recommendedName>
        <fullName evidence="26">DNA sliding clamp PCNA</fullName>
    </recommendedName>
</protein>
<evidence type="ECO:0000259" key="30">
    <source>
        <dbReference type="SMART" id="SM00322"/>
    </source>
</evidence>
<dbReference type="InterPro" id="IPR000730">
    <property type="entry name" value="Pr_cel_nuc_antig"/>
</dbReference>
<reference evidence="31" key="1">
    <citation type="journal article" date="2020" name="J Insects Food Feed">
        <title>The yellow mealworm (Tenebrio molitor) genome: a resource for the emerging insects as food and feed industry.</title>
        <authorList>
            <person name="Eriksson T."/>
            <person name="Andere A."/>
            <person name="Kelstrup H."/>
            <person name="Emery V."/>
            <person name="Picard C."/>
        </authorList>
    </citation>
    <scope>NUCLEOTIDE SEQUENCE</scope>
    <source>
        <strain evidence="31">Stoneville</strain>
        <tissue evidence="31">Whole head</tissue>
    </source>
</reference>
<dbReference type="GO" id="GO:0022900">
    <property type="term" value="P:electron transport chain"/>
    <property type="evidence" value="ECO:0007669"/>
    <property type="project" value="InterPro"/>
</dbReference>
<dbReference type="GO" id="GO:0005634">
    <property type="term" value="C:nucleus"/>
    <property type="evidence" value="ECO:0007669"/>
    <property type="project" value="UniProtKB-SubCell"/>
</dbReference>
<dbReference type="InterPro" id="IPR016039">
    <property type="entry name" value="Thiolase-like"/>
</dbReference>
<keyword evidence="10" id="KW-0679">Respiratory chain</keyword>
<dbReference type="GO" id="GO:0005840">
    <property type="term" value="C:ribosome"/>
    <property type="evidence" value="ECO:0007669"/>
    <property type="project" value="UniProtKB-KW"/>
</dbReference>
<dbReference type="GO" id="GO:0072702">
    <property type="term" value="P:response to methyl methanesulfonate"/>
    <property type="evidence" value="ECO:0007669"/>
    <property type="project" value="UniProtKB-ARBA"/>
</dbReference>
<dbReference type="FunFam" id="3.30.63.20:FF:000001">
    <property type="entry name" value="40S ribosomal protein S25"/>
    <property type="match status" value="1"/>
</dbReference>
<dbReference type="PROSITE" id="PS00737">
    <property type="entry name" value="THIOLASE_2"/>
    <property type="match status" value="1"/>
</dbReference>
<dbReference type="FunFam" id="3.10.150.10:FF:000008">
    <property type="entry name" value="Proliferating cell nuclear antigen"/>
    <property type="match status" value="1"/>
</dbReference>
<comment type="similarity">
    <text evidence="4">Belongs to the complex I NDUFB3 subunit family.</text>
</comment>
<feature type="compositionally biased region" description="Basic and acidic residues" evidence="29">
    <location>
        <begin position="1464"/>
        <end position="1479"/>
    </location>
</feature>
<dbReference type="FunFam" id="3.40.47.10:FF:000011">
    <property type="entry name" value="3-ketoacyl-CoA thiolase"/>
    <property type="match status" value="1"/>
</dbReference>
<feature type="region of interest" description="Disordered" evidence="29">
    <location>
        <begin position="1383"/>
        <end position="1494"/>
    </location>
</feature>
<dbReference type="Proteomes" id="UP000719412">
    <property type="component" value="Unassembled WGS sequence"/>
</dbReference>
<evidence type="ECO:0000256" key="29">
    <source>
        <dbReference type="SAM" id="MobiDB-lite"/>
    </source>
</evidence>
<keyword evidence="25" id="KW-0012">Acyltransferase</keyword>
<keyword evidence="24" id="KW-0687">Ribonucleoprotein</keyword>
<dbReference type="PANTHER" id="PTHR18919">
    <property type="entry name" value="ACETYL-COA C-ACYLTRANSFERASE"/>
    <property type="match status" value="1"/>
</dbReference>
<evidence type="ECO:0000256" key="2">
    <source>
        <dbReference type="ARBA" id="ARBA00004123"/>
    </source>
</evidence>
<dbReference type="PROSITE" id="PS00293">
    <property type="entry name" value="PCNA_2"/>
    <property type="match status" value="1"/>
</dbReference>
<dbReference type="Pfam" id="PF22675">
    <property type="entry name" value="KH-I_KHDC4-BBP"/>
    <property type="match status" value="1"/>
</dbReference>
<dbReference type="NCBIfam" id="TIGR01930">
    <property type="entry name" value="AcCoA-C-Actrans"/>
    <property type="match status" value="1"/>
</dbReference>
<dbReference type="GO" id="GO:0016747">
    <property type="term" value="F:acyltransferase activity, transferring groups other than amino-acyl groups"/>
    <property type="evidence" value="ECO:0007669"/>
    <property type="project" value="InterPro"/>
</dbReference>
<comment type="similarity">
    <text evidence="6 27">Belongs to the PCNA family.</text>
</comment>
<keyword evidence="9" id="KW-0963">Cytoplasm</keyword>
<keyword evidence="17" id="KW-0249">Electron transport</keyword>
<dbReference type="FunFam" id="3.30.1370.10:FF:000052">
    <property type="entry name" value="Kep1, isoform A"/>
    <property type="match status" value="1"/>
</dbReference>
<keyword evidence="15" id="KW-0276">Fatty acid metabolism</keyword>
<dbReference type="GO" id="GO:0006260">
    <property type="term" value="P:DNA replication"/>
    <property type="evidence" value="ECO:0007669"/>
    <property type="project" value="UniProtKB-KW"/>
</dbReference>
<evidence type="ECO:0000256" key="22">
    <source>
        <dbReference type="ARBA" id="ARBA00023136"/>
    </source>
</evidence>
<evidence type="ECO:0000256" key="15">
    <source>
        <dbReference type="ARBA" id="ARBA00022832"/>
    </source>
</evidence>
<evidence type="ECO:0000256" key="3">
    <source>
        <dbReference type="ARBA" id="ARBA00004298"/>
    </source>
</evidence>
<keyword evidence="20 27" id="KW-0238">DNA-binding</keyword>
<keyword evidence="12" id="KW-0812">Transmembrane</keyword>
<evidence type="ECO:0000256" key="18">
    <source>
        <dbReference type="ARBA" id="ARBA00022989"/>
    </source>
</evidence>
<dbReference type="InterPro" id="IPR004087">
    <property type="entry name" value="KH_dom"/>
</dbReference>
<dbReference type="Pfam" id="PF00705">
    <property type="entry name" value="PCNA_N"/>
    <property type="match status" value="1"/>
</dbReference>
<dbReference type="InterPro" id="IPR020615">
    <property type="entry name" value="Thiolase_acyl_enz_int_AS"/>
</dbReference>
<dbReference type="NCBIfam" id="TIGR00590">
    <property type="entry name" value="pcna"/>
    <property type="match status" value="1"/>
</dbReference>
<dbReference type="Pfam" id="PF02747">
    <property type="entry name" value="PCNA_C"/>
    <property type="match status" value="1"/>
</dbReference>
<dbReference type="InterPro" id="IPR036612">
    <property type="entry name" value="KH_dom_type_1_sf"/>
</dbReference>
<evidence type="ECO:0000256" key="11">
    <source>
        <dbReference type="ARBA" id="ARBA00022679"/>
    </source>
</evidence>
<evidence type="ECO:0000256" key="10">
    <source>
        <dbReference type="ARBA" id="ARBA00022660"/>
    </source>
</evidence>